<dbReference type="Gene3D" id="3.90.70.10">
    <property type="entry name" value="Cysteine proteinases"/>
    <property type="match status" value="1"/>
</dbReference>
<dbReference type="PANTHER" id="PTHR21646">
    <property type="entry name" value="UBIQUITIN CARBOXYL-TERMINAL HYDROLASE"/>
    <property type="match status" value="1"/>
</dbReference>
<dbReference type="Proteomes" id="UP000005237">
    <property type="component" value="Unassembled WGS sequence"/>
</dbReference>
<evidence type="ECO:0000313" key="5">
    <source>
        <dbReference type="Proteomes" id="UP000005237"/>
    </source>
</evidence>
<dbReference type="AlphaFoldDB" id="A0A8R1DKV2"/>
<feature type="domain" description="USP" evidence="3">
    <location>
        <begin position="1"/>
        <end position="203"/>
    </location>
</feature>
<organism evidence="4 5">
    <name type="scientific">Caenorhabditis japonica</name>
    <dbReference type="NCBI Taxonomy" id="281687"/>
    <lineage>
        <taxon>Eukaryota</taxon>
        <taxon>Metazoa</taxon>
        <taxon>Ecdysozoa</taxon>
        <taxon>Nematoda</taxon>
        <taxon>Chromadorea</taxon>
        <taxon>Rhabditida</taxon>
        <taxon>Rhabditina</taxon>
        <taxon>Rhabditomorpha</taxon>
        <taxon>Rhabditoidea</taxon>
        <taxon>Rhabditidae</taxon>
        <taxon>Peloderinae</taxon>
        <taxon>Caenorhabditis</taxon>
    </lineage>
</organism>
<dbReference type="InterPro" id="IPR050185">
    <property type="entry name" value="Ub_carboxyl-term_hydrolase"/>
</dbReference>
<evidence type="ECO:0000313" key="4">
    <source>
        <dbReference type="EnsemblMetazoa" id="CJA04719.1"/>
    </source>
</evidence>
<dbReference type="InterPro" id="IPR001394">
    <property type="entry name" value="Peptidase_C19_UCH"/>
</dbReference>
<dbReference type="EC" id="3.4.19.12" evidence="2"/>
<dbReference type="PANTHER" id="PTHR21646:SF16">
    <property type="entry name" value="U4_U6.U5 TRI-SNRNP-ASSOCIATED PROTEIN 2"/>
    <property type="match status" value="1"/>
</dbReference>
<dbReference type="EnsemblMetazoa" id="CJA04719.1">
    <property type="protein sequence ID" value="CJA04719.1"/>
    <property type="gene ID" value="WBGene00123925"/>
</dbReference>
<accession>A0A8R1DKV2</accession>
<dbReference type="InterPro" id="IPR028889">
    <property type="entry name" value="USP"/>
</dbReference>
<dbReference type="PROSITE" id="PS50235">
    <property type="entry name" value="USP_3"/>
    <property type="match status" value="1"/>
</dbReference>
<protein>
    <recommendedName>
        <fullName evidence="2">ubiquitinyl hydrolase 1</fullName>
        <ecNumber evidence="2">3.4.19.12</ecNumber>
    </recommendedName>
</protein>
<dbReference type="InterPro" id="IPR038765">
    <property type="entry name" value="Papain-like_cys_pep_sf"/>
</dbReference>
<evidence type="ECO:0000259" key="3">
    <source>
        <dbReference type="PROSITE" id="PS50235"/>
    </source>
</evidence>
<comment type="catalytic activity">
    <reaction evidence="1">
        <text>Thiol-dependent hydrolysis of ester, thioester, amide, peptide and isopeptide bonds formed by the C-terminal Gly of ubiquitin (a 76-residue protein attached to proteins as an intracellular targeting signal).</text>
        <dbReference type="EC" id="3.4.19.12"/>
    </reaction>
</comment>
<sequence length="225" mass="26906">MRQYSRKVIPAEDSEEEKYMKLRMPEYQEKITESPFLYLTLDLPPAPLYRDVQLQNIIPQVPLSTLLEKFDGKTEKEYRTYNDNIMKRFELLELPDFLIITYKRFQKNQWFVEKNPTIVNFPINNVDLYEFLAEDVKASHKYTTYDLVANVVHEGTFEEGNYRIQIVHQGSGKWFELEDLHVKDMLPQMIVLAESYIQIWRLNKEKTRDERTEEGADGYEAMDEK</sequence>
<proteinExistence type="predicted"/>
<dbReference type="GO" id="GO:0004843">
    <property type="term" value="F:cysteine-type deubiquitinase activity"/>
    <property type="evidence" value="ECO:0007669"/>
    <property type="project" value="UniProtKB-EC"/>
</dbReference>
<dbReference type="GO" id="GO:0016579">
    <property type="term" value="P:protein deubiquitination"/>
    <property type="evidence" value="ECO:0007669"/>
    <property type="project" value="InterPro"/>
</dbReference>
<dbReference type="Pfam" id="PF00443">
    <property type="entry name" value="UCH"/>
    <property type="match status" value="1"/>
</dbReference>
<name>A0A8R1DKV2_CAEJA</name>
<dbReference type="SUPFAM" id="SSF54001">
    <property type="entry name" value="Cysteine proteinases"/>
    <property type="match status" value="1"/>
</dbReference>
<reference evidence="4" key="2">
    <citation type="submission" date="2022-06" db="UniProtKB">
        <authorList>
            <consortium name="EnsemblMetazoa"/>
        </authorList>
    </citation>
    <scope>IDENTIFICATION</scope>
    <source>
        <strain evidence="4">DF5081</strain>
    </source>
</reference>
<evidence type="ECO:0000256" key="2">
    <source>
        <dbReference type="ARBA" id="ARBA00012759"/>
    </source>
</evidence>
<evidence type="ECO:0000256" key="1">
    <source>
        <dbReference type="ARBA" id="ARBA00000707"/>
    </source>
</evidence>
<reference evidence="5" key="1">
    <citation type="submission" date="2010-08" db="EMBL/GenBank/DDBJ databases">
        <authorList>
            <consortium name="Caenorhabditis japonica Sequencing Consortium"/>
            <person name="Wilson R.K."/>
        </authorList>
    </citation>
    <scope>NUCLEOTIDE SEQUENCE [LARGE SCALE GENOMIC DNA]</scope>
    <source>
        <strain evidence="5">DF5081</strain>
    </source>
</reference>
<keyword evidence="5" id="KW-1185">Reference proteome</keyword>